<organism evidence="2 3">
    <name type="scientific">Pleurotus ostreatus</name>
    <name type="common">Oyster mushroom</name>
    <name type="synonym">White-rot fungus</name>
    <dbReference type="NCBI Taxonomy" id="5322"/>
    <lineage>
        <taxon>Eukaryota</taxon>
        <taxon>Fungi</taxon>
        <taxon>Dikarya</taxon>
        <taxon>Basidiomycota</taxon>
        <taxon>Agaricomycotina</taxon>
        <taxon>Agaricomycetes</taxon>
        <taxon>Agaricomycetidae</taxon>
        <taxon>Agaricales</taxon>
        <taxon>Pleurotineae</taxon>
        <taxon>Pleurotaceae</taxon>
        <taxon>Pleurotus</taxon>
    </lineage>
</organism>
<evidence type="ECO:0000313" key="2">
    <source>
        <dbReference type="EMBL" id="KAF7426518.1"/>
    </source>
</evidence>
<gene>
    <name evidence="2" type="ORF">PC9H_008887</name>
</gene>
<feature type="compositionally biased region" description="Acidic residues" evidence="1">
    <location>
        <begin position="1027"/>
        <end position="1052"/>
    </location>
</feature>
<feature type="compositionally biased region" description="Basic and acidic residues" evidence="1">
    <location>
        <begin position="1015"/>
        <end position="1026"/>
    </location>
</feature>
<accession>A0A8H6ZPN3</accession>
<evidence type="ECO:0000313" key="3">
    <source>
        <dbReference type="Proteomes" id="UP000623687"/>
    </source>
</evidence>
<dbReference type="VEuPathDB" id="FungiDB:PC9H_008887"/>
<dbReference type="AlphaFoldDB" id="A0A8H6ZPN3"/>
<sequence>MTEYNDMSLTDFIARYTQIMAYDDYPDLDQALVNFALAGIDDTPESRFRINMVENYCLRANSGIPNITRDYDSFIGFTDRIPIKRDLYLYPLPPHHISTIAQSMHLKVPFHTSTVCFSCSLLLTGCLVAHRMYTSRLGIQNLDPANVPNILLGKTTVKLTSEEAEMLYNEILQPTVATIAPALAKDWPTSLEAERFRAKTSRSAYQNTPYILNVDLIGQFKHELNRRLQAHTSFKNPVFCTHIQGIKGSTMHDMSALAADLALTKMLEDFDVSRGLWWVDVGIELQDGGRVILWRADAAPNLLSYVLGTTLDEAGRVVRSGQFQADINSHLLEVAGFRVGFPTPAGENRITYVQAYTTDKSLTYHKQGFQHSQNLMGLAAMKGHPPQYCTDLIAAYTDARQKNVAARLEVRLPLQFAPDFMLEFDNDVLRPSIISLHRENFWNWRIVRMDAFSRLLSVMNDQSAEQIVTPPVLSTYAAVVWMVNGIHSRPNPQSLGQECRKVALPYFEDHYASDLLAAGFNEAELNTLAEENVNRPFSPYNVLFMRRILFPPATNTVRLPMDRLLLKKYHIHMFGKSLPDLRLQFKATGVIRHRDLHARRLPMNKGLSRARIGPTPPTAFFVGLTEIQEEPVLDVGPNVPVLQQIFDDEDESERTVQQRVADIWAQFPCCILQKVGNPKWRGALPSYCRIPQHARQSVTIDIMKDTNLAKVFARAQVSHVTIPRWRKAFEACFPPKGHITPKSVQAWTHMRYYMDWKALMGSLNANDADKVREALWEEFKNLAWLPAATSEQPWRTDRAPSCIQLPPLEEISPFAEPNIPGPQIIWSPFQDPNIFWDPSVPLAIAPPAGGALRVNGVVPALPVAEEEEESSGDEAEAGSFYGLPGGPQGGRENRQENTPEAREPMIRALNRPSPQRQQSRVSDFALPDVYVHSRNGMPAAMEVSRASGSSSTRDRASVGPKRSLLAGTPQLLGRRSRREEEEEEEEEESQMDGSVEPEPKRARIDQDDDSDDSDIERKMKTKTKDEDKEDEDEEEEEEEDKEDEDEEEEEVV</sequence>
<feature type="region of interest" description="Disordered" evidence="1">
    <location>
        <begin position="864"/>
        <end position="901"/>
    </location>
</feature>
<comment type="caution">
    <text evidence="2">The sequence shown here is derived from an EMBL/GenBank/DDBJ whole genome shotgun (WGS) entry which is preliminary data.</text>
</comment>
<feature type="compositionally biased region" description="Acidic residues" evidence="1">
    <location>
        <begin position="864"/>
        <end position="876"/>
    </location>
</feature>
<evidence type="ECO:0000256" key="1">
    <source>
        <dbReference type="SAM" id="MobiDB-lite"/>
    </source>
</evidence>
<name>A0A8H6ZPN3_PLEOS</name>
<keyword evidence="3" id="KW-1185">Reference proteome</keyword>
<dbReference type="EMBL" id="JACETU010000006">
    <property type="protein sequence ID" value="KAF7426518.1"/>
    <property type="molecule type" value="Genomic_DNA"/>
</dbReference>
<reference evidence="2" key="1">
    <citation type="submission" date="2019-07" db="EMBL/GenBank/DDBJ databases">
        <authorList>
            <person name="Palmer J.M."/>
        </authorList>
    </citation>
    <scope>NUCLEOTIDE SEQUENCE</scope>
    <source>
        <strain evidence="2">PC9</strain>
    </source>
</reference>
<dbReference type="RefSeq" id="XP_036629822.1">
    <property type="nucleotide sequence ID" value="XM_036778394.1"/>
</dbReference>
<proteinExistence type="predicted"/>
<protein>
    <submittedName>
        <fullName evidence="2">Uncharacterized protein</fullName>
    </submittedName>
</protein>
<dbReference type="OrthoDB" id="3261690at2759"/>
<dbReference type="Proteomes" id="UP000623687">
    <property type="component" value="Unassembled WGS sequence"/>
</dbReference>
<feature type="region of interest" description="Disordered" evidence="1">
    <location>
        <begin position="942"/>
        <end position="1052"/>
    </location>
</feature>
<feature type="compositionally biased region" description="Acidic residues" evidence="1">
    <location>
        <begin position="980"/>
        <end position="990"/>
    </location>
</feature>
<feature type="compositionally biased region" description="Basic and acidic residues" evidence="1">
    <location>
        <begin position="891"/>
        <end position="901"/>
    </location>
</feature>
<dbReference type="GeneID" id="59378705"/>